<reference evidence="1" key="1">
    <citation type="submission" date="2021-11" db="EMBL/GenBank/DDBJ databases">
        <authorList>
            <consortium name="Genoscope - CEA"/>
            <person name="William W."/>
        </authorList>
    </citation>
    <scope>NUCLEOTIDE SEQUENCE</scope>
</reference>
<name>A0A8J2SJJ9_9STRA</name>
<proteinExistence type="predicted"/>
<keyword evidence="2" id="KW-1185">Reference proteome</keyword>
<sequence length="291" mass="30990">MAAVSARGALRGLAAAPRGLAPRPRGAAAAFIVRRGASMGLAAARPPPASQRCARSLSTAAPEAAKEDDGYAWVPYAVLAAIGGLGFWFWRASTAHGNRSALIDLIEDEQPLSGDERDLLRDANATFLQPERLENVARSTLSSLRADARTEVDYVDFCRVCDRYLDRQLEHGHLVDRCALQVKPHEAGLLVVVLSLCAGGDAVERAAALGRILECEDRDRLDALVGWLVATGQIRPSKQVAEGSSSFPAQTYERRDAHGLVEEALAETGVVGPFAAADVAAVLTAKAIDYH</sequence>
<dbReference type="EMBL" id="CAKKNE010000004">
    <property type="protein sequence ID" value="CAH0373463.1"/>
    <property type="molecule type" value="Genomic_DNA"/>
</dbReference>
<gene>
    <name evidence="1" type="ORF">PECAL_4P06630</name>
</gene>
<organism evidence="1 2">
    <name type="scientific">Pelagomonas calceolata</name>
    <dbReference type="NCBI Taxonomy" id="35677"/>
    <lineage>
        <taxon>Eukaryota</taxon>
        <taxon>Sar</taxon>
        <taxon>Stramenopiles</taxon>
        <taxon>Ochrophyta</taxon>
        <taxon>Pelagophyceae</taxon>
        <taxon>Pelagomonadales</taxon>
        <taxon>Pelagomonadaceae</taxon>
        <taxon>Pelagomonas</taxon>
    </lineage>
</organism>
<comment type="caution">
    <text evidence="1">The sequence shown here is derived from an EMBL/GenBank/DDBJ whole genome shotgun (WGS) entry which is preliminary data.</text>
</comment>
<evidence type="ECO:0000313" key="1">
    <source>
        <dbReference type="EMBL" id="CAH0373463.1"/>
    </source>
</evidence>
<evidence type="ECO:0000313" key="2">
    <source>
        <dbReference type="Proteomes" id="UP000789595"/>
    </source>
</evidence>
<accession>A0A8J2SJJ9</accession>
<dbReference type="AlphaFoldDB" id="A0A8J2SJJ9"/>
<dbReference type="OrthoDB" id="191686at2759"/>
<protein>
    <submittedName>
        <fullName evidence="1">Uncharacterized protein</fullName>
    </submittedName>
</protein>
<dbReference type="Proteomes" id="UP000789595">
    <property type="component" value="Unassembled WGS sequence"/>
</dbReference>